<reference evidence="2" key="1">
    <citation type="journal article" date="2019" name="Int. J. Syst. Evol. Microbiol.">
        <title>The Global Catalogue of Microorganisms (GCM) 10K type strain sequencing project: providing services to taxonomists for standard genome sequencing and annotation.</title>
        <authorList>
            <consortium name="The Broad Institute Genomics Platform"/>
            <consortium name="The Broad Institute Genome Sequencing Center for Infectious Disease"/>
            <person name="Wu L."/>
            <person name="Ma J."/>
        </authorList>
    </citation>
    <scope>NUCLEOTIDE SEQUENCE [LARGE SCALE GENOMIC DNA]</scope>
    <source>
        <strain evidence="2">JCM 17939</strain>
    </source>
</reference>
<dbReference type="InterPro" id="IPR025048">
    <property type="entry name" value="DUF3987"/>
</dbReference>
<sequence length="296" mass="30581">MPAPQARARLSGSWNLSCPSCEVLASDPPVTSTPLSTLQARQTGHPTVNVDGSVAQLCRRLGQEATGESAGNLRGAVTAEVAGLSSADARGWSSPVLLTATATDLPGFPLWTLPGWIGEYVASLAEVTQTPPDLAGCLALAVLAVAVGGKVWVQASGWREPTSLFTVVVLPPGNRKSEVFRSMCAPIQEAEKSLIAEAEPAIAGAVIAHRVAEAQADRAAKAVENATGLDSIQKTLAITEAAEAKLALDAATVPPKPRLFSDDATVEVLTSLLCEQDGRMAVLSPEGEIFSIAAGR</sequence>
<comment type="caution">
    <text evidence="1">The sequence shown here is derived from an EMBL/GenBank/DDBJ whole genome shotgun (WGS) entry which is preliminary data.</text>
</comment>
<organism evidence="1 2">
    <name type="scientific">Actinoallomurus vinaceus</name>
    <dbReference type="NCBI Taxonomy" id="1080074"/>
    <lineage>
        <taxon>Bacteria</taxon>
        <taxon>Bacillati</taxon>
        <taxon>Actinomycetota</taxon>
        <taxon>Actinomycetes</taxon>
        <taxon>Streptosporangiales</taxon>
        <taxon>Thermomonosporaceae</taxon>
        <taxon>Actinoallomurus</taxon>
    </lineage>
</organism>
<dbReference type="EMBL" id="BAABHK010000007">
    <property type="protein sequence ID" value="GAA4629813.1"/>
    <property type="molecule type" value="Genomic_DNA"/>
</dbReference>
<evidence type="ECO:0008006" key="3">
    <source>
        <dbReference type="Google" id="ProtNLM"/>
    </source>
</evidence>
<evidence type="ECO:0000313" key="2">
    <source>
        <dbReference type="Proteomes" id="UP001501442"/>
    </source>
</evidence>
<dbReference type="Proteomes" id="UP001501442">
    <property type="component" value="Unassembled WGS sequence"/>
</dbReference>
<accession>A0ABP8UFF3</accession>
<dbReference type="Pfam" id="PF13148">
    <property type="entry name" value="DUF3987"/>
    <property type="match status" value="1"/>
</dbReference>
<keyword evidence="2" id="KW-1185">Reference proteome</keyword>
<protein>
    <recommendedName>
        <fullName evidence="3">DUF3987 domain-containing protein</fullName>
    </recommendedName>
</protein>
<gene>
    <name evidence="1" type="ORF">GCM10023196_052690</name>
</gene>
<name>A0ABP8UFF3_9ACTN</name>
<proteinExistence type="predicted"/>
<evidence type="ECO:0000313" key="1">
    <source>
        <dbReference type="EMBL" id="GAA4629813.1"/>
    </source>
</evidence>